<evidence type="ECO:0000313" key="8">
    <source>
        <dbReference type="EMBL" id="EYB91998.1"/>
    </source>
</evidence>
<keyword evidence="7" id="KW-1133">Transmembrane helix</keyword>
<feature type="transmembrane region" description="Helical" evidence="7">
    <location>
        <begin position="214"/>
        <end position="236"/>
    </location>
</feature>
<evidence type="ECO:0000256" key="3">
    <source>
        <dbReference type="ARBA" id="ARBA00022794"/>
    </source>
</evidence>
<gene>
    <name evidence="8" type="primary">Acey_s0199.g1659</name>
    <name evidence="8" type="synonym">Acey-dyf-3</name>
    <name evidence="8" type="ORF">Y032_0199g1659</name>
</gene>
<dbReference type="OrthoDB" id="438545at2759"/>
<evidence type="ECO:0000256" key="2">
    <source>
        <dbReference type="ARBA" id="ARBA00008340"/>
    </source>
</evidence>
<dbReference type="InterPro" id="IPR019366">
    <property type="entry name" value="Clusterin-associated_protein-1"/>
</dbReference>
<evidence type="ECO:0000256" key="1">
    <source>
        <dbReference type="ARBA" id="ARBA00004138"/>
    </source>
</evidence>
<organism evidence="8 9">
    <name type="scientific">Ancylostoma ceylanicum</name>
    <dbReference type="NCBI Taxonomy" id="53326"/>
    <lineage>
        <taxon>Eukaryota</taxon>
        <taxon>Metazoa</taxon>
        <taxon>Ecdysozoa</taxon>
        <taxon>Nematoda</taxon>
        <taxon>Chromadorea</taxon>
        <taxon>Rhabditida</taxon>
        <taxon>Rhabditina</taxon>
        <taxon>Rhabditomorpha</taxon>
        <taxon>Strongyloidea</taxon>
        <taxon>Ancylostomatidae</taxon>
        <taxon>Ancylostomatinae</taxon>
        <taxon>Ancylostoma</taxon>
    </lineage>
</organism>
<comment type="caution">
    <text evidence="8">The sequence shown here is derived from an EMBL/GenBank/DDBJ whole genome shotgun (WGS) entry which is preliminary data.</text>
</comment>
<dbReference type="Pfam" id="PF10234">
    <property type="entry name" value="Cluap1"/>
    <property type="match status" value="1"/>
</dbReference>
<evidence type="ECO:0000313" key="9">
    <source>
        <dbReference type="Proteomes" id="UP000024635"/>
    </source>
</evidence>
<dbReference type="Proteomes" id="UP000024635">
    <property type="component" value="Unassembled WGS sequence"/>
</dbReference>
<keyword evidence="7" id="KW-0472">Membrane</keyword>
<evidence type="ECO:0000256" key="5">
    <source>
        <dbReference type="ARBA" id="ARBA00023069"/>
    </source>
</evidence>
<protein>
    <submittedName>
        <fullName evidence="8">Uncharacterized protein</fullName>
    </submittedName>
</protein>
<name>A0A016SMT0_9BILA</name>
<evidence type="ECO:0000256" key="4">
    <source>
        <dbReference type="ARBA" id="ARBA00023054"/>
    </source>
</evidence>
<keyword evidence="4" id="KW-0175">Coiled coil</keyword>
<comment type="subcellular location">
    <subcellularLocation>
        <location evidence="1">Cell projection</location>
        <location evidence="1">Cilium</location>
    </subcellularLocation>
</comment>
<keyword evidence="3" id="KW-0970">Cilium biogenesis/degradation</keyword>
<comment type="similarity">
    <text evidence="2">Belongs to the CLUAP1 family.</text>
</comment>
<dbReference type="GO" id="GO:0005815">
    <property type="term" value="C:microtubule organizing center"/>
    <property type="evidence" value="ECO:0007669"/>
    <property type="project" value="TreeGrafter"/>
</dbReference>
<dbReference type="GO" id="GO:0005929">
    <property type="term" value="C:cilium"/>
    <property type="evidence" value="ECO:0007669"/>
    <property type="project" value="UniProtKB-SubCell"/>
</dbReference>
<dbReference type="PANTHER" id="PTHR21547:SF0">
    <property type="entry name" value="CLUSTERIN-ASSOCIATED PROTEIN 1"/>
    <property type="match status" value="1"/>
</dbReference>
<dbReference type="AlphaFoldDB" id="A0A016SMT0"/>
<keyword evidence="7" id="KW-0812">Transmembrane</keyword>
<evidence type="ECO:0000256" key="6">
    <source>
        <dbReference type="ARBA" id="ARBA00023273"/>
    </source>
</evidence>
<keyword evidence="6" id="KW-0966">Cell projection</keyword>
<dbReference type="GO" id="GO:0060271">
    <property type="term" value="P:cilium assembly"/>
    <property type="evidence" value="ECO:0007669"/>
    <property type="project" value="TreeGrafter"/>
</dbReference>
<proteinExistence type="inferred from homology"/>
<accession>A0A016SMT0</accession>
<dbReference type="GO" id="GO:0030992">
    <property type="term" value="C:intraciliary transport particle B"/>
    <property type="evidence" value="ECO:0007669"/>
    <property type="project" value="TreeGrafter"/>
</dbReference>
<keyword evidence="5" id="KW-0969">Cilium</keyword>
<dbReference type="PANTHER" id="PTHR21547">
    <property type="entry name" value="CLUSTERIN ASSOCIATED PROTEIN 1"/>
    <property type="match status" value="1"/>
</dbReference>
<dbReference type="EMBL" id="JARK01001535">
    <property type="protein sequence ID" value="EYB91998.1"/>
    <property type="molecule type" value="Genomic_DNA"/>
</dbReference>
<evidence type="ECO:0000256" key="7">
    <source>
        <dbReference type="SAM" id="Phobius"/>
    </source>
</evidence>
<sequence length="305" mass="35066">MSYRELRNLCEMTRAIGYPRILSLENFRTPNFKLVAELLEWIVKRFDPSATISAEHTETEQDRVLFIKQAVLLLLQNSRLKLNPRKLYQADGYAAQELLPAVKLLYEAGKRTSPEDIHAHWNTIKTKLNAKVQEIRVARQLSSQLPQTGAALHELLGKELYYRYLAASIIFSLSQGFYQDALVESKQWIEIVHVSHFTTILMEHSSPSCTCDEFTIFSIFVNGAMGFPIILVASSVRNTTSPPKRYYEKSGVAMKNDPRLLQFNMVAILLLRFHTIRRYHMGTLKMQTCTTLHYSVDLWSGYLEG</sequence>
<keyword evidence="9" id="KW-1185">Reference proteome</keyword>
<reference evidence="9" key="1">
    <citation type="journal article" date="2015" name="Nat. Genet.">
        <title>The genome and transcriptome of the zoonotic hookworm Ancylostoma ceylanicum identify infection-specific gene families.</title>
        <authorList>
            <person name="Schwarz E.M."/>
            <person name="Hu Y."/>
            <person name="Antoshechkin I."/>
            <person name="Miller M.M."/>
            <person name="Sternberg P.W."/>
            <person name="Aroian R.V."/>
        </authorList>
    </citation>
    <scope>NUCLEOTIDE SEQUENCE</scope>
    <source>
        <strain evidence="9">HY135</strain>
    </source>
</reference>